<keyword evidence="12" id="KW-1185">Reference proteome</keyword>
<evidence type="ECO:0000313" key="12">
    <source>
        <dbReference type="Proteomes" id="UP000515913"/>
    </source>
</evidence>
<gene>
    <name evidence="11" type="ORF">H9Q81_08005</name>
</gene>
<evidence type="ECO:0000256" key="2">
    <source>
        <dbReference type="ARBA" id="ARBA00008290"/>
    </source>
</evidence>
<dbReference type="PANTHER" id="PTHR28570:SF2">
    <property type="entry name" value="M18 FAMILY AMINOPEPTIDASE 1-RELATED"/>
    <property type="match status" value="1"/>
</dbReference>
<dbReference type="EC" id="3.4.11.-" evidence="10"/>
<keyword evidence="6 9" id="KW-0378">Hydrolase</keyword>
<dbReference type="Pfam" id="PF02127">
    <property type="entry name" value="Peptidase_M18"/>
    <property type="match status" value="1"/>
</dbReference>
<dbReference type="InterPro" id="IPR001948">
    <property type="entry name" value="Peptidase_M18"/>
</dbReference>
<keyword evidence="7 9" id="KW-0862">Zinc</keyword>
<dbReference type="PRINTS" id="PR00932">
    <property type="entry name" value="AMINO1PTASE"/>
</dbReference>
<dbReference type="InterPro" id="IPR023358">
    <property type="entry name" value="Peptidase_M18_dom2"/>
</dbReference>
<dbReference type="KEGG" id="fho:H9Q81_08005"/>
<keyword evidence="3 9" id="KW-0031">Aminopeptidase</keyword>
<organism evidence="11 12">
    <name type="scientific">Fusobacterium hominis</name>
    <dbReference type="NCBI Taxonomy" id="2764326"/>
    <lineage>
        <taxon>Bacteria</taxon>
        <taxon>Fusobacteriati</taxon>
        <taxon>Fusobacteriota</taxon>
        <taxon>Fusobacteriia</taxon>
        <taxon>Fusobacteriales</taxon>
        <taxon>Fusobacteriaceae</taxon>
        <taxon>Fusobacterium</taxon>
    </lineage>
</organism>
<reference evidence="11 12" key="1">
    <citation type="submission" date="2020-08" db="EMBL/GenBank/DDBJ databases">
        <authorList>
            <person name="Liu C."/>
            <person name="Sun Q."/>
        </authorList>
    </citation>
    <scope>NUCLEOTIDE SEQUENCE [LARGE SCALE GENOMIC DNA]</scope>
    <source>
        <strain evidence="11 12">NSJ-57</strain>
    </source>
</reference>
<comment type="cofactor">
    <cofactor evidence="1 10">
        <name>Zn(2+)</name>
        <dbReference type="ChEBI" id="CHEBI:29105"/>
    </cofactor>
</comment>
<name>A0A7G9GVR0_9FUSO</name>
<dbReference type="GO" id="GO:0008270">
    <property type="term" value="F:zinc ion binding"/>
    <property type="evidence" value="ECO:0007669"/>
    <property type="project" value="InterPro"/>
</dbReference>
<comment type="similarity">
    <text evidence="2 9">Belongs to the peptidase M18 family.</text>
</comment>
<proteinExistence type="inferred from homology"/>
<dbReference type="PANTHER" id="PTHR28570">
    <property type="entry name" value="ASPARTYL AMINOPEPTIDASE"/>
    <property type="match status" value="1"/>
</dbReference>
<evidence type="ECO:0000313" key="11">
    <source>
        <dbReference type="EMBL" id="QNM14892.1"/>
    </source>
</evidence>
<evidence type="ECO:0000256" key="6">
    <source>
        <dbReference type="ARBA" id="ARBA00022801"/>
    </source>
</evidence>
<dbReference type="Proteomes" id="UP000515913">
    <property type="component" value="Chromosome"/>
</dbReference>
<evidence type="ECO:0000256" key="10">
    <source>
        <dbReference type="RuleBase" id="RU004387"/>
    </source>
</evidence>
<dbReference type="RefSeq" id="WP_101474442.1">
    <property type="nucleotide sequence ID" value="NZ_CP060637.1"/>
</dbReference>
<evidence type="ECO:0000256" key="5">
    <source>
        <dbReference type="ARBA" id="ARBA00022723"/>
    </source>
</evidence>
<dbReference type="EMBL" id="CP060637">
    <property type="protein sequence ID" value="QNM14892.1"/>
    <property type="molecule type" value="Genomic_DNA"/>
</dbReference>
<sequence length="461" mass="51119">MLYKNENGWKKQTNREEIFKFSEEYKSFLDMAKTERKFVTEGIKIAQAHGFVDAQTEKELVPGDRIYYVNRGKNLVLAIIGKEDMEKGINYVVSHVDSPRLDLKGNPLYEKYELAYMKTHYYGGIKKYQWASIPLAMHGVVILEDGKKVEITIGENESDPVFTIPDILPHLAGKVQGERKSGEVIKGEELQIIVGSIPSTIEDKDVASKVKYAILEILNRDYGIVEEDFISAELELVPAGKARDLGFDRSMIGAYGQDDRICGYTSLRAILDIEGIPEKTAVCFLADKEEIGSTGSTGLTSDFLGYFTGDMIEKTKGKFNEMMLRRALWNSQALSSDVNAGVDPIFDSVHDIQNAAKIGFGVVVTKYTGARGKSSTNDADAEYVAKVRNILNSENVCWQIGELGKVDEGGGGTVAKYLAALGIHTIDIGPALLAMHSPFEVSSKLDVYETYRGYKAFYKRG</sequence>
<dbReference type="GO" id="GO:0008237">
    <property type="term" value="F:metallopeptidase activity"/>
    <property type="evidence" value="ECO:0007669"/>
    <property type="project" value="UniProtKB-KW"/>
</dbReference>
<evidence type="ECO:0000256" key="3">
    <source>
        <dbReference type="ARBA" id="ARBA00022438"/>
    </source>
</evidence>
<dbReference type="GO" id="GO:0004177">
    <property type="term" value="F:aminopeptidase activity"/>
    <property type="evidence" value="ECO:0007669"/>
    <property type="project" value="UniProtKB-KW"/>
</dbReference>
<evidence type="ECO:0000256" key="7">
    <source>
        <dbReference type="ARBA" id="ARBA00022833"/>
    </source>
</evidence>
<evidence type="ECO:0000256" key="4">
    <source>
        <dbReference type="ARBA" id="ARBA00022670"/>
    </source>
</evidence>
<keyword evidence="8 9" id="KW-0482">Metalloprotease</keyword>
<accession>A0A7G9GVR0</accession>
<evidence type="ECO:0000256" key="1">
    <source>
        <dbReference type="ARBA" id="ARBA00001947"/>
    </source>
</evidence>
<protein>
    <recommendedName>
        <fullName evidence="10">M18 family aminopeptidase</fullName>
        <ecNumber evidence="10">3.4.11.-</ecNumber>
    </recommendedName>
</protein>
<dbReference type="AlphaFoldDB" id="A0A7G9GVR0"/>
<dbReference type="Gene3D" id="2.30.250.10">
    <property type="entry name" value="Aminopeptidase i, Domain 2"/>
    <property type="match status" value="1"/>
</dbReference>
<dbReference type="GO" id="GO:0006508">
    <property type="term" value="P:proteolysis"/>
    <property type="evidence" value="ECO:0007669"/>
    <property type="project" value="UniProtKB-KW"/>
</dbReference>
<evidence type="ECO:0000256" key="8">
    <source>
        <dbReference type="ARBA" id="ARBA00023049"/>
    </source>
</evidence>
<keyword evidence="5 9" id="KW-0479">Metal-binding</keyword>
<dbReference type="NCBIfam" id="NF002600">
    <property type="entry name" value="PRK02256.1"/>
    <property type="match status" value="1"/>
</dbReference>
<dbReference type="Gene3D" id="3.40.630.10">
    <property type="entry name" value="Zn peptidases"/>
    <property type="match status" value="1"/>
</dbReference>
<dbReference type="SUPFAM" id="SSF53187">
    <property type="entry name" value="Zn-dependent exopeptidases"/>
    <property type="match status" value="1"/>
</dbReference>
<dbReference type="SUPFAM" id="SSF101821">
    <property type="entry name" value="Aminopeptidase/glucanase lid domain"/>
    <property type="match status" value="1"/>
</dbReference>
<dbReference type="GO" id="GO:0005737">
    <property type="term" value="C:cytoplasm"/>
    <property type="evidence" value="ECO:0007669"/>
    <property type="project" value="UniProtKB-ARBA"/>
</dbReference>
<keyword evidence="4 9" id="KW-0645">Protease</keyword>
<evidence type="ECO:0000256" key="9">
    <source>
        <dbReference type="RuleBase" id="RU004386"/>
    </source>
</evidence>